<evidence type="ECO:0000256" key="1">
    <source>
        <dbReference type="ARBA" id="ARBA00010638"/>
    </source>
</evidence>
<comment type="cofactor">
    <cofactor evidence="4">
        <name>Mg(2+)</name>
        <dbReference type="ChEBI" id="CHEBI:18420"/>
    </cofactor>
</comment>
<dbReference type="Gene3D" id="3.40.50.10420">
    <property type="entry name" value="NagB/RpiA/CoA transferase-like"/>
    <property type="match status" value="1"/>
</dbReference>
<dbReference type="RefSeq" id="WP_189987296.1">
    <property type="nucleotide sequence ID" value="NZ_BMZS01000001.1"/>
</dbReference>
<dbReference type="InterPro" id="IPR002698">
    <property type="entry name" value="FTHF_cligase"/>
</dbReference>
<evidence type="ECO:0000256" key="2">
    <source>
        <dbReference type="ARBA" id="ARBA00022741"/>
    </source>
</evidence>
<keyword evidence="4" id="KW-0479">Metal-binding</keyword>
<dbReference type="EMBL" id="BMZS01000001">
    <property type="protein sequence ID" value="GHD40963.1"/>
    <property type="molecule type" value="Genomic_DNA"/>
</dbReference>
<dbReference type="GO" id="GO:0005524">
    <property type="term" value="F:ATP binding"/>
    <property type="evidence" value="ECO:0007669"/>
    <property type="project" value="UniProtKB-KW"/>
</dbReference>
<organism evidence="5 6">
    <name type="scientific">Thalassobaculum fulvum</name>
    <dbReference type="NCBI Taxonomy" id="1633335"/>
    <lineage>
        <taxon>Bacteria</taxon>
        <taxon>Pseudomonadati</taxon>
        <taxon>Pseudomonadota</taxon>
        <taxon>Alphaproteobacteria</taxon>
        <taxon>Rhodospirillales</taxon>
        <taxon>Thalassobaculaceae</taxon>
        <taxon>Thalassobaculum</taxon>
    </lineage>
</organism>
<dbReference type="GO" id="GO:0009396">
    <property type="term" value="P:folic acid-containing compound biosynthetic process"/>
    <property type="evidence" value="ECO:0007669"/>
    <property type="project" value="TreeGrafter"/>
</dbReference>
<reference evidence="5" key="2">
    <citation type="submission" date="2020-09" db="EMBL/GenBank/DDBJ databases">
        <authorList>
            <person name="Sun Q."/>
            <person name="Kim S."/>
        </authorList>
    </citation>
    <scope>NUCLEOTIDE SEQUENCE</scope>
    <source>
        <strain evidence="5">KCTC 42651</strain>
    </source>
</reference>
<accession>A0A918XN38</accession>
<keyword evidence="3 4" id="KW-0067">ATP-binding</keyword>
<keyword evidence="4" id="KW-0460">Magnesium</keyword>
<name>A0A918XN38_9PROT</name>
<comment type="catalytic activity">
    <reaction evidence="4">
        <text>(6S)-5-formyl-5,6,7,8-tetrahydrofolate + ATP = (6R)-5,10-methenyltetrahydrofolate + ADP + phosphate</text>
        <dbReference type="Rhea" id="RHEA:10488"/>
        <dbReference type="ChEBI" id="CHEBI:30616"/>
        <dbReference type="ChEBI" id="CHEBI:43474"/>
        <dbReference type="ChEBI" id="CHEBI:57455"/>
        <dbReference type="ChEBI" id="CHEBI:57457"/>
        <dbReference type="ChEBI" id="CHEBI:456216"/>
        <dbReference type="EC" id="6.3.3.2"/>
    </reaction>
</comment>
<evidence type="ECO:0000313" key="6">
    <source>
        <dbReference type="Proteomes" id="UP000630353"/>
    </source>
</evidence>
<dbReference type="EC" id="6.3.3.2" evidence="4"/>
<keyword evidence="6" id="KW-1185">Reference proteome</keyword>
<dbReference type="InterPro" id="IPR024185">
    <property type="entry name" value="FTHF_cligase-like_sf"/>
</dbReference>
<dbReference type="PANTHER" id="PTHR23407">
    <property type="entry name" value="ATPASE INHIBITOR/5-FORMYLTETRAHYDROFOLATE CYCLO-LIGASE"/>
    <property type="match status" value="1"/>
</dbReference>
<evidence type="ECO:0000313" key="5">
    <source>
        <dbReference type="EMBL" id="GHD40963.1"/>
    </source>
</evidence>
<sequence length="220" mass="23822">MDLASPPCFAHELTETPDGFVATDPEAARDVRRWRKAERQRLVALRRALPAAERRRVAAAVAVELDRIVAAVGAAVIGVYWPMRGELDLTGWMRRLDGQGRRVALPVVERAARPLAFRGWWPGCPMLRGVWDIPVPADGPPLVPDLLVVPLVGVDDDCYRLGNGGGYYDRTLAAASPRPMAVGVGHPAAGIPTIYPQPHDIPMDAVVTGEGRVRFRGTGA</sequence>
<comment type="similarity">
    <text evidence="1 4">Belongs to the 5-formyltetrahydrofolate cyclo-ligase family.</text>
</comment>
<dbReference type="GO" id="GO:0035999">
    <property type="term" value="P:tetrahydrofolate interconversion"/>
    <property type="evidence" value="ECO:0007669"/>
    <property type="project" value="TreeGrafter"/>
</dbReference>
<reference evidence="5" key="1">
    <citation type="journal article" date="2014" name="Int. J. Syst. Evol. Microbiol.">
        <title>Complete genome sequence of Corynebacterium casei LMG S-19264T (=DSM 44701T), isolated from a smear-ripened cheese.</title>
        <authorList>
            <consortium name="US DOE Joint Genome Institute (JGI-PGF)"/>
            <person name="Walter F."/>
            <person name="Albersmeier A."/>
            <person name="Kalinowski J."/>
            <person name="Ruckert C."/>
        </authorList>
    </citation>
    <scope>NUCLEOTIDE SEQUENCE</scope>
    <source>
        <strain evidence="5">KCTC 42651</strain>
    </source>
</reference>
<dbReference type="AlphaFoldDB" id="A0A918XN38"/>
<evidence type="ECO:0000256" key="3">
    <source>
        <dbReference type="ARBA" id="ARBA00022840"/>
    </source>
</evidence>
<dbReference type="GO" id="GO:0046872">
    <property type="term" value="F:metal ion binding"/>
    <property type="evidence" value="ECO:0007669"/>
    <property type="project" value="UniProtKB-KW"/>
</dbReference>
<evidence type="ECO:0000256" key="4">
    <source>
        <dbReference type="RuleBase" id="RU361279"/>
    </source>
</evidence>
<proteinExistence type="inferred from homology"/>
<dbReference type="InterPro" id="IPR037171">
    <property type="entry name" value="NagB/RpiA_transferase-like"/>
</dbReference>
<dbReference type="GO" id="GO:0030272">
    <property type="term" value="F:5-formyltetrahydrofolate cyclo-ligase activity"/>
    <property type="evidence" value="ECO:0007669"/>
    <property type="project" value="UniProtKB-EC"/>
</dbReference>
<gene>
    <name evidence="5" type="ORF">GCM10017083_04750</name>
</gene>
<keyword evidence="2 4" id="KW-0547">Nucleotide-binding</keyword>
<dbReference type="NCBIfam" id="TIGR02727">
    <property type="entry name" value="MTHFS_bact"/>
    <property type="match status" value="1"/>
</dbReference>
<dbReference type="PANTHER" id="PTHR23407:SF1">
    <property type="entry name" value="5-FORMYLTETRAHYDROFOLATE CYCLO-LIGASE"/>
    <property type="match status" value="1"/>
</dbReference>
<protein>
    <recommendedName>
        <fullName evidence="4">5-formyltetrahydrofolate cyclo-ligase</fullName>
        <ecNumber evidence="4">6.3.3.2</ecNumber>
    </recommendedName>
</protein>
<dbReference type="SUPFAM" id="SSF100950">
    <property type="entry name" value="NagB/RpiA/CoA transferase-like"/>
    <property type="match status" value="1"/>
</dbReference>
<comment type="caution">
    <text evidence="5">The sequence shown here is derived from an EMBL/GenBank/DDBJ whole genome shotgun (WGS) entry which is preliminary data.</text>
</comment>
<dbReference type="Pfam" id="PF01812">
    <property type="entry name" value="5-FTHF_cyc-lig"/>
    <property type="match status" value="1"/>
</dbReference>
<dbReference type="Proteomes" id="UP000630353">
    <property type="component" value="Unassembled WGS sequence"/>
</dbReference>